<organism evidence="1 2">
    <name type="scientific">Sediminivirga luteola</name>
    <dbReference type="NCBI Taxonomy" id="1774748"/>
    <lineage>
        <taxon>Bacteria</taxon>
        <taxon>Bacillati</taxon>
        <taxon>Actinomycetota</taxon>
        <taxon>Actinomycetes</taxon>
        <taxon>Micrococcales</taxon>
        <taxon>Brevibacteriaceae</taxon>
        <taxon>Sediminivirga</taxon>
    </lineage>
</organism>
<gene>
    <name evidence="1" type="ORF">GCM10011333_04200</name>
</gene>
<reference evidence="1" key="2">
    <citation type="submission" date="2020-09" db="EMBL/GenBank/DDBJ databases">
        <authorList>
            <person name="Sun Q."/>
            <person name="Zhou Y."/>
        </authorList>
    </citation>
    <scope>NUCLEOTIDE SEQUENCE</scope>
    <source>
        <strain evidence="1">CGMCC 1.12785</strain>
    </source>
</reference>
<evidence type="ECO:0000313" key="2">
    <source>
        <dbReference type="Proteomes" id="UP000616114"/>
    </source>
</evidence>
<dbReference type="AlphaFoldDB" id="A0A8J2XJV5"/>
<comment type="caution">
    <text evidence="1">The sequence shown here is derived from an EMBL/GenBank/DDBJ whole genome shotgun (WGS) entry which is preliminary data.</text>
</comment>
<evidence type="ECO:0000313" key="1">
    <source>
        <dbReference type="EMBL" id="GGA04762.1"/>
    </source>
</evidence>
<sequence length="104" mass="11611">MRQRELLRTRSSRTPAAMVVLITVRVLATVERHRAPRDAEPPVLEIVRGASRGSCISLAAPRRMSGRSIARGTLWDHSGEVMPFERPPCRARDACSRPALIRGR</sequence>
<proteinExistence type="predicted"/>
<keyword evidence="2" id="KW-1185">Reference proteome</keyword>
<dbReference type="EMBL" id="BMFY01000002">
    <property type="protein sequence ID" value="GGA04762.1"/>
    <property type="molecule type" value="Genomic_DNA"/>
</dbReference>
<name>A0A8J2XJV5_9MICO</name>
<accession>A0A8J2XJV5</accession>
<protein>
    <submittedName>
        <fullName evidence="1">Uncharacterized protein</fullName>
    </submittedName>
</protein>
<dbReference type="Proteomes" id="UP000616114">
    <property type="component" value="Unassembled WGS sequence"/>
</dbReference>
<reference evidence="1" key="1">
    <citation type="journal article" date="2014" name="Int. J. Syst. Evol. Microbiol.">
        <title>Complete genome sequence of Corynebacterium casei LMG S-19264T (=DSM 44701T), isolated from a smear-ripened cheese.</title>
        <authorList>
            <consortium name="US DOE Joint Genome Institute (JGI-PGF)"/>
            <person name="Walter F."/>
            <person name="Albersmeier A."/>
            <person name="Kalinowski J."/>
            <person name="Ruckert C."/>
        </authorList>
    </citation>
    <scope>NUCLEOTIDE SEQUENCE</scope>
    <source>
        <strain evidence="1">CGMCC 1.12785</strain>
    </source>
</reference>